<dbReference type="GO" id="GO:0003676">
    <property type="term" value="F:nucleic acid binding"/>
    <property type="evidence" value="ECO:0007669"/>
    <property type="project" value="InterPro"/>
</dbReference>
<dbReference type="SMART" id="SM00586">
    <property type="entry name" value="ZnF_DBF"/>
    <property type="match status" value="1"/>
</dbReference>
<dbReference type="GO" id="GO:0010571">
    <property type="term" value="P:positive regulation of nuclear cell cycle DNA replication"/>
    <property type="evidence" value="ECO:0007669"/>
    <property type="project" value="TreeGrafter"/>
</dbReference>
<dbReference type="PANTHER" id="PTHR15375:SF26">
    <property type="entry name" value="PROTEIN CHIFFON"/>
    <property type="match status" value="1"/>
</dbReference>
<dbReference type="PROSITE" id="PS51265">
    <property type="entry name" value="ZF_DBF4"/>
    <property type="match status" value="1"/>
</dbReference>
<sequence length="468" mass="52926">MWNESVSKSNPKPFSKYSFFLDTKNSSHLNSLLQKHIVELGGKIDCFITKNTSCFVTSRPKSEWNNYNCQTESPTPKLILNPNNAFVRISRGKLLLERTTANNYNKAIDSLELARNLNIKILRSSKLQNFCENHIANLKSAQQKSSALNNLSKKLNPPFIKVIDNSHIYRPNFKELPEWPQLNFDYQPELCPFFKPKNVPLGINNNINVNPNLVQQQQNNSPSIATTTATAYRQLNEKCTMLTTPILTTTGTPQINVGNKSIANTPVIGQTPTTANTTKLNQVSMKKRHMTYCEICHREYSDFEKHLQYENHAQFMQNTENYTELLGVINSLPPFLSKTGHQEESASTKSLYDSAELYIPFNAGEENSAISNDLFSGAQQTNCIAKENKNMSCVKKSSPAMTTSLHSLNAWSSASKHRSFVALHDLFNNNNNDSNPSKDHSAKRDMIFANENELPVYQHHQQRSSLIS</sequence>
<dbReference type="GO" id="GO:0008270">
    <property type="term" value="F:zinc ion binding"/>
    <property type="evidence" value="ECO:0007669"/>
    <property type="project" value="UniProtKB-KW"/>
</dbReference>
<dbReference type="OrthoDB" id="21380at2759"/>
<dbReference type="EMBL" id="JXLN01018420">
    <property type="protein sequence ID" value="KPM11963.1"/>
    <property type="molecule type" value="Genomic_DNA"/>
</dbReference>
<evidence type="ECO:0000256" key="1">
    <source>
        <dbReference type="ARBA" id="ARBA00022723"/>
    </source>
</evidence>
<evidence type="ECO:0000256" key="2">
    <source>
        <dbReference type="ARBA" id="ARBA00022771"/>
    </source>
</evidence>
<dbReference type="InterPro" id="IPR038545">
    <property type="entry name" value="Znf_DBF_sf"/>
</dbReference>
<dbReference type="GO" id="GO:1901987">
    <property type="term" value="P:regulation of cell cycle phase transition"/>
    <property type="evidence" value="ECO:0007669"/>
    <property type="project" value="TreeGrafter"/>
</dbReference>
<evidence type="ECO:0000313" key="5">
    <source>
        <dbReference type="Proteomes" id="UP000616769"/>
    </source>
</evidence>
<dbReference type="Gene3D" id="6.10.250.3410">
    <property type="entry name" value="DBF zinc finger"/>
    <property type="match status" value="1"/>
</dbReference>
<dbReference type="PANTHER" id="PTHR15375">
    <property type="entry name" value="ACTIVATOR OF S-PHASE KINASE-RELATED"/>
    <property type="match status" value="1"/>
</dbReference>
<protein>
    <submittedName>
        <fullName evidence="4">DBF zinc finger protein</fullName>
    </submittedName>
</protein>
<evidence type="ECO:0000313" key="4">
    <source>
        <dbReference type="EMBL" id="KPM11963.1"/>
    </source>
</evidence>
<dbReference type="Proteomes" id="UP000616769">
    <property type="component" value="Unassembled WGS sequence"/>
</dbReference>
<dbReference type="VEuPathDB" id="VectorBase:SSCA002105"/>
<accession>A0A132AM36</accession>
<evidence type="ECO:0000256" key="3">
    <source>
        <dbReference type="ARBA" id="ARBA00022833"/>
    </source>
</evidence>
<keyword evidence="3" id="KW-0862">Zinc</keyword>
<dbReference type="Pfam" id="PF07535">
    <property type="entry name" value="zf-DBF"/>
    <property type="match status" value="1"/>
</dbReference>
<comment type="caution">
    <text evidence="4">The sequence shown here is derived from an EMBL/GenBank/DDBJ whole genome shotgun (WGS) entry which is preliminary data.</text>
</comment>
<dbReference type="AlphaFoldDB" id="A0A132AM36"/>
<keyword evidence="2" id="KW-0863">Zinc-finger</keyword>
<dbReference type="InterPro" id="IPR001357">
    <property type="entry name" value="BRCT_dom"/>
</dbReference>
<dbReference type="GO" id="GO:0043539">
    <property type="term" value="F:protein serine/threonine kinase activator activity"/>
    <property type="evidence" value="ECO:0007669"/>
    <property type="project" value="TreeGrafter"/>
</dbReference>
<dbReference type="Pfam" id="PF00533">
    <property type="entry name" value="BRCT"/>
    <property type="match status" value="1"/>
</dbReference>
<proteinExistence type="predicted"/>
<dbReference type="InterPro" id="IPR006572">
    <property type="entry name" value="Znf_DBF"/>
</dbReference>
<gene>
    <name evidence="4" type="ORF">QR98_0105430</name>
</gene>
<dbReference type="InterPro" id="IPR051590">
    <property type="entry name" value="Replication_Regulatory_Kinase"/>
</dbReference>
<dbReference type="GO" id="GO:0031431">
    <property type="term" value="C:Dbf4-dependent protein kinase complex"/>
    <property type="evidence" value="ECO:0007669"/>
    <property type="project" value="TreeGrafter"/>
</dbReference>
<organism evidence="4 5">
    <name type="scientific">Sarcoptes scabiei</name>
    <name type="common">Itch mite</name>
    <name type="synonym">Acarus scabiei</name>
    <dbReference type="NCBI Taxonomy" id="52283"/>
    <lineage>
        <taxon>Eukaryota</taxon>
        <taxon>Metazoa</taxon>
        <taxon>Ecdysozoa</taxon>
        <taxon>Arthropoda</taxon>
        <taxon>Chelicerata</taxon>
        <taxon>Arachnida</taxon>
        <taxon>Acari</taxon>
        <taxon>Acariformes</taxon>
        <taxon>Sarcoptiformes</taxon>
        <taxon>Astigmata</taxon>
        <taxon>Psoroptidia</taxon>
        <taxon>Sarcoptoidea</taxon>
        <taxon>Sarcoptidae</taxon>
        <taxon>Sarcoptinae</taxon>
        <taxon>Sarcoptes</taxon>
    </lineage>
</organism>
<reference evidence="4 5" key="1">
    <citation type="journal article" date="2015" name="Parasit. Vectors">
        <title>Draft genome of the scabies mite.</title>
        <authorList>
            <person name="Rider S.D.Jr."/>
            <person name="Morgan M.S."/>
            <person name="Arlian L.G."/>
        </authorList>
    </citation>
    <scope>NUCLEOTIDE SEQUENCE [LARGE SCALE GENOMIC DNA]</scope>
    <source>
        <strain evidence="4">Arlian Lab</strain>
    </source>
</reference>
<name>A0A132AM36_SARSC</name>
<keyword evidence="1" id="KW-0479">Metal-binding</keyword>